<keyword evidence="1" id="KW-0805">Transcription regulation</keyword>
<accession>A0A1H1VS28</accession>
<dbReference type="PROSITE" id="PS50937">
    <property type="entry name" value="HTH_MERR_2"/>
    <property type="match status" value="1"/>
</dbReference>
<evidence type="ECO:0000256" key="1">
    <source>
        <dbReference type="ARBA" id="ARBA00023015"/>
    </source>
</evidence>
<dbReference type="Pfam" id="PF13411">
    <property type="entry name" value="MerR_1"/>
    <property type="match status" value="1"/>
</dbReference>
<evidence type="ECO:0000256" key="3">
    <source>
        <dbReference type="ARBA" id="ARBA00023163"/>
    </source>
</evidence>
<dbReference type="CDD" id="cd01104">
    <property type="entry name" value="HTH_MlrA-CarA"/>
    <property type="match status" value="1"/>
</dbReference>
<dbReference type="PANTHER" id="PTHR30204:SF67">
    <property type="entry name" value="HTH-TYPE TRANSCRIPTIONAL REGULATOR MLRA-RELATED"/>
    <property type="match status" value="1"/>
</dbReference>
<evidence type="ECO:0000313" key="7">
    <source>
        <dbReference type="Proteomes" id="UP000243207"/>
    </source>
</evidence>
<keyword evidence="7" id="KW-1185">Reference proteome</keyword>
<dbReference type="GO" id="GO:0003677">
    <property type="term" value="F:DNA binding"/>
    <property type="evidence" value="ECO:0007669"/>
    <property type="project" value="UniProtKB-KW"/>
</dbReference>
<feature type="domain" description="HTH merR-type" evidence="5">
    <location>
        <begin position="21"/>
        <end position="90"/>
    </location>
</feature>
<proteinExistence type="predicted"/>
<dbReference type="OrthoDB" id="9800334at2"/>
<dbReference type="Gene3D" id="1.10.1660.10">
    <property type="match status" value="1"/>
</dbReference>
<evidence type="ECO:0000259" key="5">
    <source>
        <dbReference type="PROSITE" id="PS50937"/>
    </source>
</evidence>
<name>A0A1H1VS28_9GAMM</name>
<dbReference type="PANTHER" id="PTHR30204">
    <property type="entry name" value="REDOX-CYCLING DRUG-SENSING TRANSCRIPTIONAL ACTIVATOR SOXR"/>
    <property type="match status" value="1"/>
</dbReference>
<keyword evidence="2" id="KW-0238">DNA-binding</keyword>
<dbReference type="InterPro" id="IPR000551">
    <property type="entry name" value="MerR-type_HTH_dom"/>
</dbReference>
<dbReference type="AlphaFoldDB" id="A0A1H1VS28"/>
<evidence type="ECO:0000256" key="2">
    <source>
        <dbReference type="ARBA" id="ARBA00023125"/>
    </source>
</evidence>
<sequence length="323" mass="35462">MNDDTLSSASLVRMDLDSEELYPIREVSRLTGVNPVTLRAWERRYGLLVPHRTESGHRLYSMADIERVRAVTAWIERGVAVSKVGSIIDRQAPPPEARRSPRPVQLVDTPLPDDMQPWQERLIDAVAQFSVGALDRIYGQVFASYPLPVVINSVLLPVWRRLHGQPAPGTSPQWAFFDSFVRMRLSQRVGYVAEGVPTVLVTCLPGPLRELDVLLVAACVAEAGCNVSILPITASFPDIHLAAQRSSVAAVVLIGSRSLDAEILKKRLPRLERALDCPLAIAGAVCQLHHQEMERSGIACLGDPGQALLGKIRSLLAGRLDVR</sequence>
<dbReference type="Gene3D" id="3.40.50.280">
    <property type="entry name" value="Cobalamin-binding domain"/>
    <property type="match status" value="1"/>
</dbReference>
<gene>
    <name evidence="6" type="ORF">SAMN05216421_2381</name>
</gene>
<reference evidence="7" key="1">
    <citation type="submission" date="2016-10" db="EMBL/GenBank/DDBJ databases">
        <authorList>
            <person name="Varghese N."/>
            <person name="Submissions S."/>
        </authorList>
    </citation>
    <scope>NUCLEOTIDE SEQUENCE [LARGE SCALE GENOMIC DNA]</scope>
    <source>
        <strain evidence="7">NRRL B-51270</strain>
    </source>
</reference>
<evidence type="ECO:0000313" key="6">
    <source>
        <dbReference type="EMBL" id="SDS87707.1"/>
    </source>
</evidence>
<keyword evidence="3" id="KW-0804">Transcription</keyword>
<dbReference type="Proteomes" id="UP000243207">
    <property type="component" value="Chromosome I"/>
</dbReference>
<dbReference type="GO" id="GO:0003700">
    <property type="term" value="F:DNA-binding transcription factor activity"/>
    <property type="evidence" value="ECO:0007669"/>
    <property type="project" value="InterPro"/>
</dbReference>
<dbReference type="InterPro" id="IPR047057">
    <property type="entry name" value="MerR_fam"/>
</dbReference>
<evidence type="ECO:0000256" key="4">
    <source>
        <dbReference type="SAM" id="MobiDB-lite"/>
    </source>
</evidence>
<dbReference type="RefSeq" id="WP_157718175.1">
    <property type="nucleotide sequence ID" value="NZ_LT629736.1"/>
</dbReference>
<dbReference type="STRING" id="487184.SAMN05216421_2381"/>
<organism evidence="6 7">
    <name type="scientific">Halopseudomonas xinjiangensis</name>
    <dbReference type="NCBI Taxonomy" id="487184"/>
    <lineage>
        <taxon>Bacteria</taxon>
        <taxon>Pseudomonadati</taxon>
        <taxon>Pseudomonadota</taxon>
        <taxon>Gammaproteobacteria</taxon>
        <taxon>Pseudomonadales</taxon>
        <taxon>Pseudomonadaceae</taxon>
        <taxon>Halopseudomonas</taxon>
    </lineage>
</organism>
<dbReference type="SUPFAM" id="SSF46955">
    <property type="entry name" value="Putative DNA-binding domain"/>
    <property type="match status" value="1"/>
</dbReference>
<dbReference type="SMART" id="SM00422">
    <property type="entry name" value="HTH_MERR"/>
    <property type="match status" value="1"/>
</dbReference>
<dbReference type="EMBL" id="LT629736">
    <property type="protein sequence ID" value="SDS87707.1"/>
    <property type="molecule type" value="Genomic_DNA"/>
</dbReference>
<dbReference type="InterPro" id="IPR009061">
    <property type="entry name" value="DNA-bd_dom_put_sf"/>
</dbReference>
<feature type="region of interest" description="Disordered" evidence="4">
    <location>
        <begin position="90"/>
        <end position="110"/>
    </location>
</feature>
<protein>
    <submittedName>
        <fullName evidence="6">Transcriptional regulator, MerR family</fullName>
    </submittedName>
</protein>